<feature type="compositionally biased region" description="Low complexity" evidence="1">
    <location>
        <begin position="671"/>
        <end position="707"/>
    </location>
</feature>
<dbReference type="EMBL" id="BRXU01000021">
    <property type="protein sequence ID" value="GLC58204.1"/>
    <property type="molecule type" value="Genomic_DNA"/>
</dbReference>
<evidence type="ECO:0000313" key="3">
    <source>
        <dbReference type="EMBL" id="GLC58204.1"/>
    </source>
</evidence>
<evidence type="ECO:0000313" key="4">
    <source>
        <dbReference type="Proteomes" id="UP001165080"/>
    </source>
</evidence>
<feature type="domain" description="Heterokaryon incompatibility" evidence="2">
    <location>
        <begin position="115"/>
        <end position="216"/>
    </location>
</feature>
<accession>A0A9W6BTN6</accession>
<keyword evidence="4" id="KW-1185">Reference proteome</keyword>
<gene>
    <name evidence="3" type="primary">PLEST007682</name>
    <name evidence="3" type="ORF">PLESTB_001330200</name>
</gene>
<proteinExistence type="predicted"/>
<name>A0A9W6BTN6_9CHLO</name>
<dbReference type="Pfam" id="PF06985">
    <property type="entry name" value="HET"/>
    <property type="match status" value="1"/>
</dbReference>
<dbReference type="AlphaFoldDB" id="A0A9W6BTN6"/>
<feature type="region of interest" description="Disordered" evidence="1">
    <location>
        <begin position="647"/>
        <end position="799"/>
    </location>
</feature>
<comment type="caution">
    <text evidence="3">The sequence shown here is derived from an EMBL/GenBank/DDBJ whole genome shotgun (WGS) entry which is preliminary data.</text>
</comment>
<protein>
    <recommendedName>
        <fullName evidence="2">Heterokaryon incompatibility domain-containing protein</fullName>
    </recommendedName>
</protein>
<dbReference type="InterPro" id="IPR052895">
    <property type="entry name" value="HetReg/Transcr_Mod"/>
</dbReference>
<evidence type="ECO:0000256" key="1">
    <source>
        <dbReference type="SAM" id="MobiDB-lite"/>
    </source>
</evidence>
<dbReference type="PANTHER" id="PTHR24148:SF64">
    <property type="entry name" value="HETEROKARYON INCOMPATIBILITY DOMAIN-CONTAINING PROTEIN"/>
    <property type="match status" value="1"/>
</dbReference>
<reference evidence="3 4" key="1">
    <citation type="journal article" date="2023" name="Commun. Biol.">
        <title>Reorganization of the ancestral sex-determining regions during the evolution of trioecy in Pleodorina starrii.</title>
        <authorList>
            <person name="Takahashi K."/>
            <person name="Suzuki S."/>
            <person name="Kawai-Toyooka H."/>
            <person name="Yamamoto K."/>
            <person name="Hamaji T."/>
            <person name="Ootsuki R."/>
            <person name="Yamaguchi H."/>
            <person name="Kawachi M."/>
            <person name="Higashiyama T."/>
            <person name="Nozaki H."/>
        </authorList>
    </citation>
    <scope>NUCLEOTIDE SEQUENCE [LARGE SCALE GENOMIC DNA]</scope>
    <source>
        <strain evidence="3 4">NIES-4479</strain>
    </source>
</reference>
<evidence type="ECO:0000259" key="2">
    <source>
        <dbReference type="Pfam" id="PF06985"/>
    </source>
</evidence>
<dbReference type="Proteomes" id="UP001165080">
    <property type="component" value="Unassembled WGS sequence"/>
</dbReference>
<feature type="compositionally biased region" description="Low complexity" evidence="1">
    <location>
        <begin position="750"/>
        <end position="778"/>
    </location>
</feature>
<dbReference type="InterPro" id="IPR010730">
    <property type="entry name" value="HET"/>
</dbReference>
<dbReference type="PANTHER" id="PTHR24148">
    <property type="entry name" value="ANKYRIN REPEAT DOMAIN-CONTAINING PROTEIN 39 HOMOLOG-RELATED"/>
    <property type="match status" value="1"/>
</dbReference>
<organism evidence="3 4">
    <name type="scientific">Pleodorina starrii</name>
    <dbReference type="NCBI Taxonomy" id="330485"/>
    <lineage>
        <taxon>Eukaryota</taxon>
        <taxon>Viridiplantae</taxon>
        <taxon>Chlorophyta</taxon>
        <taxon>core chlorophytes</taxon>
        <taxon>Chlorophyceae</taxon>
        <taxon>CS clade</taxon>
        <taxon>Chlamydomonadales</taxon>
        <taxon>Volvocaceae</taxon>
        <taxon>Pleodorina</taxon>
    </lineage>
</organism>
<dbReference type="OrthoDB" id="194358at2759"/>
<sequence length="830" mass="88320">MPRYVRISDVPAILSELQGLGRNTQPYQLNKWQQKWCKISDQPETDAAVLSYRWRIRGRNENIADFKKWLSDCGREGYAVVDMREGPAPVDWTLADGHDIQIEVAAWLLWLYTNRLAEYAWVDQMCVPQDADLEEKMTHIKGSTGIYTAGKVYVMIAPVVDYISGKIMNSQEARSIVQLYSDEMDKYRGARFLGRSAVKALLVNNSYMRRVWTIQEAVAAQNLTVWPLKGEGEVNSYQSIYVVDWPEFNAWNGHPMLGPLYLKFGDEALTDYYDGDYTGIIKLLRAHPVDGIGHLAMISKDLMWITMDRNGLINDLKRADSAARRAFVVLNNHQIQSARSFLPEDRVLALVPLVDYAAWKEATAQVPGRHLVQASVAWAYGIMEAEMATWKWSIRVFNSATCRARGLELLQPRRNLGDTTAMYGATPGWEMQIPTEGGILVLSPPPPHPDPTVATFLAVAAPNPAPLELKVEAALVMPHPGQARNWGGGPWTQVRDALQTDEVFRLSVQWGLEPWRNPALGLDVDRSAVVVVSGGGLAHPAMIIMGIRAEPEEEEEEEKEPSTVEVMEVVDVSSDLLPALLETLRDMALAEITSPLTAVSAGVVPPPPEPPTEPSALGPAWQLVLPPSAEAEPGVGSCLEGEPAAAAAAVQKMEGEVPADPASPAQGEEGAAAPSSRPASAKPASSRPTSAPRPGSSAQQGAPAAAAAPPPSSTPSRPASARPSSAAPSAAGRPGSAAKAPSERPPSARPPLAAAGGSAAAAAAAPSGGDVAAGAGEAPEPPPAGATIHKGVAAPGLPHSGVEVAAGAKYAGQAPVVQGAEGPCKGCILN</sequence>
<feature type="compositionally biased region" description="Low complexity" evidence="1">
    <location>
        <begin position="714"/>
        <end position="740"/>
    </location>
</feature>